<gene>
    <name evidence="3" type="ORF">HMPREF1317_2176</name>
</gene>
<proteinExistence type="inferred from homology"/>
<keyword evidence="3" id="KW-0808">Transferase</keyword>
<dbReference type="Gene3D" id="3.40.50.2020">
    <property type="match status" value="1"/>
</dbReference>
<feature type="domain" description="Phosphoribosyltransferase" evidence="2">
    <location>
        <begin position="174"/>
        <end position="228"/>
    </location>
</feature>
<comment type="caution">
    <text evidence="3">The sequence shown here is derived from an EMBL/GenBank/DDBJ whole genome shotgun (WGS) entry which is preliminary data.</text>
</comment>
<dbReference type="GO" id="GO:0016740">
    <property type="term" value="F:transferase activity"/>
    <property type="evidence" value="ECO:0007669"/>
    <property type="project" value="UniProtKB-KW"/>
</dbReference>
<dbReference type="PANTHER" id="PTHR47505">
    <property type="entry name" value="DNA UTILIZATION PROTEIN YHGH"/>
    <property type="match status" value="1"/>
</dbReference>
<keyword evidence="4" id="KW-1185">Reference proteome</keyword>
<reference evidence="3 4" key="1">
    <citation type="submission" date="2012-05" db="EMBL/GenBank/DDBJ databases">
        <authorList>
            <person name="Harkins D.M."/>
            <person name="Madupu R."/>
            <person name="Durkin A.S."/>
            <person name="Torralba M."/>
            <person name="Methe B."/>
            <person name="Sutton G.G."/>
            <person name="Nelson K.E."/>
        </authorList>
    </citation>
    <scope>NUCLEOTIDE SEQUENCE [LARGE SCALE GENOMIC DNA]</scope>
    <source>
        <strain evidence="3 4">F0490</strain>
    </source>
</reference>
<name>J0P2D5_9ACTO</name>
<sequence>MAALGRLLGALARGGADIALPTSCPGCGAWDVGMCPQCRSLARRECVWSVLEAPGAPDGVDLCALGAYEGALRRLVLAAKHSPRRDLGPFLAECGEGLGAALAGRFHREGEPPAWDEIWVVPAPSSWRRRLRSRPVTAPLAAGVASALASRGACRRASAVDCVRLALGARSQSGKSGTARRAGRTGSMRTVAGVPPGAGVVVVDDVVTTGATMREVIRVLGGCDAAAAMCAPGRVP</sequence>
<dbReference type="RefSeq" id="WP_005867559.1">
    <property type="nucleotide sequence ID" value="NZ_AKFS01000028.1"/>
</dbReference>
<evidence type="ECO:0000259" key="2">
    <source>
        <dbReference type="Pfam" id="PF00156"/>
    </source>
</evidence>
<dbReference type="InterPro" id="IPR000836">
    <property type="entry name" value="PRTase_dom"/>
</dbReference>
<dbReference type="InterPro" id="IPR029057">
    <property type="entry name" value="PRTase-like"/>
</dbReference>
<dbReference type="EMBL" id="AKFS01000028">
    <property type="protein sequence ID" value="EJF51552.1"/>
    <property type="molecule type" value="Genomic_DNA"/>
</dbReference>
<comment type="similarity">
    <text evidence="1">Belongs to the ComF/GntX family.</text>
</comment>
<evidence type="ECO:0000313" key="4">
    <source>
        <dbReference type="Proteomes" id="UP000004578"/>
    </source>
</evidence>
<dbReference type="SUPFAM" id="SSF53271">
    <property type="entry name" value="PRTase-like"/>
    <property type="match status" value="1"/>
</dbReference>
<accession>J0P2D5</accession>
<dbReference type="Pfam" id="PF00156">
    <property type="entry name" value="Pribosyltran"/>
    <property type="match status" value="1"/>
</dbReference>
<evidence type="ECO:0000256" key="1">
    <source>
        <dbReference type="ARBA" id="ARBA00008007"/>
    </source>
</evidence>
<protein>
    <submittedName>
        <fullName evidence="3">Phosphoribosyl transferase domain protein</fullName>
    </submittedName>
</protein>
<organism evidence="3 4">
    <name type="scientific">Schaalia georgiae F0490</name>
    <dbReference type="NCBI Taxonomy" id="1125717"/>
    <lineage>
        <taxon>Bacteria</taxon>
        <taxon>Bacillati</taxon>
        <taxon>Actinomycetota</taxon>
        <taxon>Actinomycetes</taxon>
        <taxon>Actinomycetales</taxon>
        <taxon>Actinomycetaceae</taxon>
        <taxon>Schaalia</taxon>
    </lineage>
</organism>
<evidence type="ECO:0000313" key="3">
    <source>
        <dbReference type="EMBL" id="EJF51552.1"/>
    </source>
</evidence>
<dbReference type="Proteomes" id="UP000004578">
    <property type="component" value="Unassembled WGS sequence"/>
</dbReference>
<dbReference type="PATRIC" id="fig|1125717.3.peg.182"/>
<dbReference type="InterPro" id="IPR051910">
    <property type="entry name" value="ComF/GntX_DNA_util-trans"/>
</dbReference>
<dbReference type="AlphaFoldDB" id="J0P2D5"/>
<dbReference type="PANTHER" id="PTHR47505:SF1">
    <property type="entry name" value="DNA UTILIZATION PROTEIN YHGH"/>
    <property type="match status" value="1"/>
</dbReference>